<dbReference type="Proteomes" id="UP000673383">
    <property type="component" value="Unassembled WGS sequence"/>
</dbReference>
<accession>A0A8I1XXP4</accession>
<proteinExistence type="predicted"/>
<dbReference type="EMBL" id="JAFICZ010000001">
    <property type="protein sequence ID" value="MBP1290389.1"/>
    <property type="molecule type" value="Genomic_DNA"/>
</dbReference>
<evidence type="ECO:0000313" key="1">
    <source>
        <dbReference type="EMBL" id="MBP1290389.1"/>
    </source>
</evidence>
<sequence>MLNAARTGGVFRRNVAKMKIGGGQFKDLGDVRGDFRYSLPPDTCRGLPVKLGDQRVSFHFSLTWPPRRRWPLFS</sequence>
<reference evidence="1" key="1">
    <citation type="submission" date="2021-02" db="EMBL/GenBank/DDBJ databases">
        <title>Genomic Encyclopedia of Type Strains, Phase IV (KMG-V): Genome sequencing to study the core and pangenomes of soil and plant-associated prokaryotes.</title>
        <authorList>
            <person name="Whitman W."/>
        </authorList>
    </citation>
    <scope>NUCLEOTIDE SEQUENCE</scope>
    <source>
        <strain evidence="1">USDA 406</strain>
    </source>
</reference>
<evidence type="ECO:0000313" key="2">
    <source>
        <dbReference type="Proteomes" id="UP000673383"/>
    </source>
</evidence>
<comment type="caution">
    <text evidence="1">The sequence shown here is derived from an EMBL/GenBank/DDBJ whole genome shotgun (WGS) entry which is preliminary data.</text>
</comment>
<gene>
    <name evidence="1" type="ORF">JOH49_000142</name>
</gene>
<protein>
    <submittedName>
        <fullName evidence="1">Uncharacterized protein</fullName>
    </submittedName>
</protein>
<dbReference type="AlphaFoldDB" id="A0A8I1XXP4"/>
<organism evidence="1 2">
    <name type="scientific">Bradyrhizobium elkanii</name>
    <dbReference type="NCBI Taxonomy" id="29448"/>
    <lineage>
        <taxon>Bacteria</taxon>
        <taxon>Pseudomonadati</taxon>
        <taxon>Pseudomonadota</taxon>
        <taxon>Alphaproteobacteria</taxon>
        <taxon>Hyphomicrobiales</taxon>
        <taxon>Nitrobacteraceae</taxon>
        <taxon>Bradyrhizobium</taxon>
    </lineage>
</organism>
<name>A0A8I1XXP4_BRAEL</name>